<sequence length="35" mass="4364">MRIFGLQSVFVHRKILQDYQIQLFHRILVRPQIRN</sequence>
<organism evidence="1">
    <name type="scientific">Siphoviridae sp. ctH8e11</name>
    <dbReference type="NCBI Taxonomy" id="2827567"/>
    <lineage>
        <taxon>Viruses</taxon>
        <taxon>Duplodnaviria</taxon>
        <taxon>Heunggongvirae</taxon>
        <taxon>Uroviricota</taxon>
        <taxon>Caudoviricetes</taxon>
    </lineage>
</organism>
<reference evidence="1" key="1">
    <citation type="journal article" date="2021" name="Proc. Natl. Acad. Sci. U.S.A.">
        <title>A Catalog of Tens of Thousands of Viruses from Human Metagenomes Reveals Hidden Associations with Chronic Diseases.</title>
        <authorList>
            <person name="Tisza M.J."/>
            <person name="Buck C.B."/>
        </authorList>
    </citation>
    <scope>NUCLEOTIDE SEQUENCE</scope>
    <source>
        <strain evidence="1">CtH8e11</strain>
    </source>
</reference>
<evidence type="ECO:0000313" key="1">
    <source>
        <dbReference type="EMBL" id="DAD72767.1"/>
    </source>
</evidence>
<accession>A0A8S5LSE5</accession>
<protein>
    <submittedName>
        <fullName evidence="1">Uncharacterized protein</fullName>
    </submittedName>
</protein>
<proteinExistence type="predicted"/>
<name>A0A8S5LSE5_9CAUD</name>
<dbReference type="EMBL" id="BK015905">
    <property type="protein sequence ID" value="DAD72767.1"/>
    <property type="molecule type" value="Genomic_DNA"/>
</dbReference>